<protein>
    <submittedName>
        <fullName evidence="2">Uncharacterized protein</fullName>
    </submittedName>
</protein>
<dbReference type="AlphaFoldDB" id="A0AAU9JUV1"/>
<comment type="caution">
    <text evidence="2">The sequence shown here is derived from an EMBL/GenBank/DDBJ whole genome shotgun (WGS) entry which is preliminary data.</text>
</comment>
<evidence type="ECO:0000256" key="1">
    <source>
        <dbReference type="SAM" id="MobiDB-lite"/>
    </source>
</evidence>
<proteinExistence type="predicted"/>
<evidence type="ECO:0000313" key="2">
    <source>
        <dbReference type="EMBL" id="CAG9330630.1"/>
    </source>
</evidence>
<accession>A0AAU9JUV1</accession>
<sequence length="373" mass="42782">MISDKCDIEGCKNDANFMCTCANPETFLCSDHINKHLQGSPGPHHAIEFNTEKRVRTKSENINYLTKQTEKLKKLKKSLYKEISLKIIMIEKSLHSCTTKIDREIFRINLKIKELIVSDDTNLNVSLKSTERRWSFNDEKLDKEPFEVNLPSRKSSADSSLLERRGSVSSTINETIGVINSNALQALMRDINLFMRSAERIKIHDISDSPSSSHTFEESPSPNLETHKKKNKLDLEILQNKSELPIKTEENNEDKQKMSQNPILLKEPETAIYDYLASKSKPLKSYYFKNPSRTDTINPQTTEIKIEIRESLECCNCGGIFDSSAVIENFCGCLTCTKCNILEVKKFDHMQGYFVNVVCRVCKRMRQITGHRL</sequence>
<organism evidence="2 3">
    <name type="scientific">Blepharisma stoltei</name>
    <dbReference type="NCBI Taxonomy" id="1481888"/>
    <lineage>
        <taxon>Eukaryota</taxon>
        <taxon>Sar</taxon>
        <taxon>Alveolata</taxon>
        <taxon>Ciliophora</taxon>
        <taxon>Postciliodesmatophora</taxon>
        <taxon>Heterotrichea</taxon>
        <taxon>Heterotrichida</taxon>
        <taxon>Blepharismidae</taxon>
        <taxon>Blepharisma</taxon>
    </lineage>
</organism>
<feature type="region of interest" description="Disordered" evidence="1">
    <location>
        <begin position="205"/>
        <end position="232"/>
    </location>
</feature>
<gene>
    <name evidence="2" type="ORF">BSTOLATCC_MIC51211</name>
</gene>
<evidence type="ECO:0000313" key="3">
    <source>
        <dbReference type="Proteomes" id="UP001162131"/>
    </source>
</evidence>
<name>A0AAU9JUV1_9CILI</name>
<keyword evidence="3" id="KW-1185">Reference proteome</keyword>
<reference evidence="2" key="1">
    <citation type="submission" date="2021-09" db="EMBL/GenBank/DDBJ databases">
        <authorList>
            <consortium name="AG Swart"/>
            <person name="Singh M."/>
            <person name="Singh A."/>
            <person name="Seah K."/>
            <person name="Emmerich C."/>
        </authorList>
    </citation>
    <scope>NUCLEOTIDE SEQUENCE</scope>
    <source>
        <strain evidence="2">ATCC30299</strain>
    </source>
</reference>
<dbReference type="EMBL" id="CAJZBQ010000051">
    <property type="protein sequence ID" value="CAG9330630.1"/>
    <property type="molecule type" value="Genomic_DNA"/>
</dbReference>
<dbReference type="Proteomes" id="UP001162131">
    <property type="component" value="Unassembled WGS sequence"/>
</dbReference>